<proteinExistence type="predicted"/>
<protein>
    <submittedName>
        <fullName evidence="1">Uncharacterized protein</fullName>
    </submittedName>
</protein>
<organism evidence="1 2">
    <name type="scientific">Amycolatopsis thermophila</name>
    <dbReference type="NCBI Taxonomy" id="206084"/>
    <lineage>
        <taxon>Bacteria</taxon>
        <taxon>Bacillati</taxon>
        <taxon>Actinomycetota</taxon>
        <taxon>Actinomycetes</taxon>
        <taxon>Pseudonocardiales</taxon>
        <taxon>Pseudonocardiaceae</taxon>
        <taxon>Amycolatopsis</taxon>
    </lineage>
</organism>
<evidence type="ECO:0000313" key="2">
    <source>
        <dbReference type="Proteomes" id="UP001229651"/>
    </source>
</evidence>
<reference evidence="1 2" key="1">
    <citation type="submission" date="2023-07" db="EMBL/GenBank/DDBJ databases">
        <title>Sequencing the genomes of 1000 actinobacteria strains.</title>
        <authorList>
            <person name="Klenk H.-P."/>
        </authorList>
    </citation>
    <scope>NUCLEOTIDE SEQUENCE [LARGE SCALE GENOMIC DNA]</scope>
    <source>
        <strain evidence="1 2">DSM 45805</strain>
    </source>
</reference>
<comment type="caution">
    <text evidence="1">The sequence shown here is derived from an EMBL/GenBank/DDBJ whole genome shotgun (WGS) entry which is preliminary data.</text>
</comment>
<accession>A0ABU0ETG4</accession>
<name>A0ABU0ETG4_9PSEU</name>
<keyword evidence="2" id="KW-1185">Reference proteome</keyword>
<dbReference type="RefSeq" id="WP_306991433.1">
    <property type="nucleotide sequence ID" value="NZ_JAUSUT010000001.1"/>
</dbReference>
<dbReference type="Proteomes" id="UP001229651">
    <property type="component" value="Unassembled WGS sequence"/>
</dbReference>
<dbReference type="EMBL" id="JAUSUT010000001">
    <property type="protein sequence ID" value="MDQ0378599.1"/>
    <property type="molecule type" value="Genomic_DNA"/>
</dbReference>
<gene>
    <name evidence="1" type="ORF">FB470_002593</name>
</gene>
<evidence type="ECO:0000313" key="1">
    <source>
        <dbReference type="EMBL" id="MDQ0378599.1"/>
    </source>
</evidence>
<sequence>MSTVTRTVRVSGPCRKCGQLNYRDLTKSGPRGAVGIVAASATCGVKGCGGTAHMTGHVTF</sequence>